<comment type="caution">
    <text evidence="1">The sequence shown here is derived from an EMBL/GenBank/DDBJ whole genome shotgun (WGS) entry which is preliminary data.</text>
</comment>
<dbReference type="SUPFAM" id="SSF55486">
    <property type="entry name" value="Metalloproteases ('zincins'), catalytic domain"/>
    <property type="match status" value="2"/>
</dbReference>
<name>A0AAD3CFY0_9STRA</name>
<sequence>MIVKPVILAIAIKTCSSSIIKEEHEQLKSTHNLLHSSKYDIVNPHLDHYCINDDSFSFIDGNGESRDCSWLLHETNSQRKSKFCSLKLIKTNCGRSCNACTCQDDKSFTFLVKEASSANKNMTKTNVGCKWLAGSKDRQDMYCFLHHDESILSDIGHHCPLACGSCSSVHPSSTSSSSLSSSSLSSSSSSSSKQINTQRKMEENMVCVNSPEGWHDIDGSAYTCEWYSTDNRCNDFGSVPEYANFGKMATEACCGCDGGELVPKDTIGQTCQDTQGWFDKDGEAYNCEWYSHGSNCEQYGFDMSTVNFGAIASTACCICGGGCTDVEGWHGRCFLLCIYNVSESFDCAWYAQGDNCQLYGSDPNKAFNGLTASEACCACNGGNRVALPTPAPVENVCVDTPGWYDKDGEAFGCSWYANGDNCQKYGFDMSTVNFGAIASTACCICGGGCTDVEGCESFDCAWYAQGDNCQLYGSDPNKAFNGLTASEACCACNGGNRVALPTPAPVENVCVDTPGWYDKDGEAFGCSWYEHGSNCLQYGFNRDTENFGLIASEACCVCGGGCTDVEGWRGKSSEHIDYTRVLTFVYTDDHDCNWYEQSDNCALFGNDSSKERFGYTGSTACCACGRVGNELPSDEYYCEDFPSGWHDIDGPDYDCNWYSNSNNCEVYGSGSARDGYVANQACCACGGGLSDSERSVGTNNLITEMECEDSPLGWYDKDGSDFDCAWYSHGTNCEMYGFDPQTSNFGKMASQACCSCGGGMSEMTPSAAPSRAASMNPTLYCEDSPLGWYDSSGPEFNCAWYAHEGHCEEWGSVAEAANFGKTASEACCICGGGMSEMTPSAAPSRAESMNPTMYCEDSPLGWHDADGEPYDCDWYYNSGFCNSFGIDPQYAWQGKTAKQACCKCGGGMSEMTPSAAPSMPTSSTFDIHLVNTGDNDIFDHYFEEAKARWESVLIGDLQDIPPQGIDWFYGKLNKEYKDTIDDIVIGYQISYIDGPGLVLGRAAPLYFRQTTGSPISGYMEFDFEDLATMAHEDIEVIILHEMGHVLGLVGTLGQCNNNNCQDFNYKYPCTKAQSKFREYFPRDTLMLESSFGSGTSCTHWDEENFPHSLGSSELMTGVFEEDLEQPLSDVTLAALEDMFTDYVVDYEEADAYPPLSARRMLEEEGGTIEIEPRKRGKGSKSGWRVRKSKTTFKVKDLMEDPGIDPIPIDDAKINIQEGLITSGGSMPKLHDHS</sequence>
<protein>
    <submittedName>
        <fullName evidence="1">Uncharacterized protein</fullName>
    </submittedName>
</protein>
<proteinExistence type="predicted"/>
<accession>A0AAD3CFY0</accession>
<keyword evidence="2" id="KW-1185">Reference proteome</keyword>
<evidence type="ECO:0000313" key="1">
    <source>
        <dbReference type="EMBL" id="GFH45128.1"/>
    </source>
</evidence>
<dbReference type="EMBL" id="BLLK01000020">
    <property type="protein sequence ID" value="GFH45128.1"/>
    <property type="molecule type" value="Genomic_DNA"/>
</dbReference>
<reference evidence="1 2" key="1">
    <citation type="journal article" date="2021" name="Sci. Rep.">
        <title>The genome of the diatom Chaetoceros tenuissimus carries an ancient integrated fragment of an extant virus.</title>
        <authorList>
            <person name="Hongo Y."/>
            <person name="Kimura K."/>
            <person name="Takaki Y."/>
            <person name="Yoshida Y."/>
            <person name="Baba S."/>
            <person name="Kobayashi G."/>
            <person name="Nagasaki K."/>
            <person name="Hano T."/>
            <person name="Tomaru Y."/>
        </authorList>
    </citation>
    <scope>NUCLEOTIDE SEQUENCE [LARGE SCALE GENOMIC DNA]</scope>
    <source>
        <strain evidence="1 2">NIES-3715</strain>
    </source>
</reference>
<gene>
    <name evidence="1" type="ORF">CTEN210_01602</name>
</gene>
<dbReference type="Proteomes" id="UP001054902">
    <property type="component" value="Unassembled WGS sequence"/>
</dbReference>
<dbReference type="AlphaFoldDB" id="A0AAD3CFY0"/>
<dbReference type="Gene3D" id="3.90.132.10">
    <property type="entry name" value="Leishmanolysin , domain 2"/>
    <property type="match status" value="1"/>
</dbReference>
<evidence type="ECO:0000313" key="2">
    <source>
        <dbReference type="Proteomes" id="UP001054902"/>
    </source>
</evidence>
<organism evidence="1 2">
    <name type="scientific">Chaetoceros tenuissimus</name>
    <dbReference type="NCBI Taxonomy" id="426638"/>
    <lineage>
        <taxon>Eukaryota</taxon>
        <taxon>Sar</taxon>
        <taxon>Stramenopiles</taxon>
        <taxon>Ochrophyta</taxon>
        <taxon>Bacillariophyta</taxon>
        <taxon>Coscinodiscophyceae</taxon>
        <taxon>Chaetocerotophycidae</taxon>
        <taxon>Chaetocerotales</taxon>
        <taxon>Chaetocerotaceae</taxon>
        <taxon>Chaetoceros</taxon>
    </lineage>
</organism>